<dbReference type="EMBL" id="CP048744">
    <property type="protein sequence ID" value="QIQ41473.1"/>
    <property type="molecule type" value="Genomic_DNA"/>
</dbReference>
<dbReference type="PANTHER" id="PTHR46229:SF2">
    <property type="entry name" value="BOLA-LIKE PROTEIN 1"/>
    <property type="match status" value="1"/>
</dbReference>
<evidence type="ECO:0000313" key="4">
    <source>
        <dbReference type="Proteomes" id="UP000502374"/>
    </source>
</evidence>
<evidence type="ECO:0000313" key="3">
    <source>
        <dbReference type="EMBL" id="QIQ41473.1"/>
    </source>
</evidence>
<reference evidence="3 4" key="1">
    <citation type="submission" date="2020-02" db="EMBL/GenBank/DDBJ databases">
        <title>Parallel evolution in the integration of a co-obligate aphid symbiosis.</title>
        <authorList>
            <person name="Monnin D."/>
            <person name="Jackson R."/>
            <person name="Kiers E.T."/>
            <person name="Bunker M."/>
            <person name="Ellers J."/>
            <person name="Henry L.M."/>
        </authorList>
    </citation>
    <scope>NUCLEOTIDE SEQUENCE [LARGE SCALE GENOMIC DNA]</scope>
    <source>
        <strain evidence="3">AURT-53B</strain>
    </source>
</reference>
<name>A0AAJ4GC36_9GAMM</name>
<accession>A0AAJ4GC36</accession>
<proteinExistence type="inferred from homology"/>
<dbReference type="InterPro" id="IPR050961">
    <property type="entry name" value="BolA/IbaG_stress_morph_reg"/>
</dbReference>
<dbReference type="Pfam" id="PF01722">
    <property type="entry name" value="BolA"/>
    <property type="match status" value="1"/>
</dbReference>
<dbReference type="Gene3D" id="3.30.300.90">
    <property type="entry name" value="BolA-like"/>
    <property type="match status" value="1"/>
</dbReference>
<sequence>MCLEKIKNYLISTMNISNIEIYNNSKFHKHDNNTLTHLKIIIISDDFNNKKKINRHRLIFHRLNEIYKKNIYSITLYTYTLYEWKHKKHKNNHFLQCFQKDNKNKNSNFLDKY</sequence>
<organism evidence="3 4">
    <name type="scientific">Buchnera aphidicola</name>
    <name type="common">Aphis urticata</name>
    <dbReference type="NCBI Taxonomy" id="2708353"/>
    <lineage>
        <taxon>Bacteria</taxon>
        <taxon>Pseudomonadati</taxon>
        <taxon>Pseudomonadota</taxon>
        <taxon>Gammaproteobacteria</taxon>
        <taxon>Enterobacterales</taxon>
        <taxon>Erwiniaceae</taxon>
        <taxon>Buchnera</taxon>
    </lineage>
</organism>
<dbReference type="PANTHER" id="PTHR46229">
    <property type="entry name" value="BOLA TRANSCRIPTION REGULATOR"/>
    <property type="match status" value="1"/>
</dbReference>
<evidence type="ECO:0000256" key="2">
    <source>
        <dbReference type="RuleBase" id="RU003860"/>
    </source>
</evidence>
<dbReference type="Proteomes" id="UP000502374">
    <property type="component" value="Chromosome"/>
</dbReference>
<dbReference type="AlphaFoldDB" id="A0AAJ4GC36"/>
<dbReference type="InterPro" id="IPR002634">
    <property type="entry name" value="BolA"/>
</dbReference>
<dbReference type="InterPro" id="IPR036065">
    <property type="entry name" value="BolA-like_sf"/>
</dbReference>
<dbReference type="SUPFAM" id="SSF82657">
    <property type="entry name" value="BolA-like"/>
    <property type="match status" value="1"/>
</dbReference>
<evidence type="ECO:0000256" key="1">
    <source>
        <dbReference type="ARBA" id="ARBA00005578"/>
    </source>
</evidence>
<comment type="similarity">
    <text evidence="1 2">Belongs to the BolA/IbaG family.</text>
</comment>
<protein>
    <submittedName>
        <fullName evidence="3">BolA family transcriptional regulator</fullName>
    </submittedName>
</protein>
<gene>
    <name evidence="3" type="ORF">G4B00_02375</name>
</gene>